<feature type="domain" description="Orn/Lys/Arg decarboxylases family 1 pyridoxal-P attachment site" evidence="2">
    <location>
        <begin position="480"/>
        <end position="722"/>
    </location>
</feature>
<dbReference type="GO" id="GO:0005829">
    <property type="term" value="C:cytosol"/>
    <property type="evidence" value="ECO:0007669"/>
    <property type="project" value="TreeGrafter"/>
</dbReference>
<feature type="region of interest" description="Disordered" evidence="1">
    <location>
        <begin position="1815"/>
        <end position="1844"/>
    </location>
</feature>
<dbReference type="Gene3D" id="3.90.105.10">
    <property type="entry name" value="Molybdopterin biosynthesis moea protein, domain 2"/>
    <property type="match status" value="1"/>
</dbReference>
<dbReference type="Gene3D" id="3.40.640.10">
    <property type="entry name" value="Type I PLP-dependent aspartate aminotransferase-like (Major domain)"/>
    <property type="match status" value="1"/>
</dbReference>
<accession>A0A1Y1JDD9</accession>
<protein>
    <submittedName>
        <fullName evidence="3">Lysine decarboxylase</fullName>
    </submittedName>
</protein>
<dbReference type="InterPro" id="IPR015424">
    <property type="entry name" value="PyrdxlP-dep_Trfase"/>
</dbReference>
<dbReference type="PANTHER" id="PTHR45229:SF3">
    <property type="entry name" value="BIODEGRADATIVE ARGININE DECARBOXYLASE"/>
    <property type="match status" value="1"/>
</dbReference>
<feature type="compositionally biased region" description="Basic and acidic residues" evidence="1">
    <location>
        <begin position="1818"/>
        <end position="1834"/>
    </location>
</feature>
<keyword evidence="4" id="KW-1185">Reference proteome</keyword>
<feature type="region of interest" description="Disordered" evidence="1">
    <location>
        <begin position="1652"/>
        <end position="1775"/>
    </location>
</feature>
<dbReference type="GO" id="GO:0016831">
    <property type="term" value="F:carboxy-lyase activity"/>
    <property type="evidence" value="ECO:0007669"/>
    <property type="project" value="InterPro"/>
</dbReference>
<organism evidence="3 4">
    <name type="scientific">Plasmodium gonderi</name>
    <dbReference type="NCBI Taxonomy" id="77519"/>
    <lineage>
        <taxon>Eukaryota</taxon>
        <taxon>Sar</taxon>
        <taxon>Alveolata</taxon>
        <taxon>Apicomplexa</taxon>
        <taxon>Aconoidasida</taxon>
        <taxon>Haemosporida</taxon>
        <taxon>Plasmodiidae</taxon>
        <taxon>Plasmodium</taxon>
        <taxon>Plasmodium (Plasmodium)</taxon>
    </lineage>
</organism>
<feature type="compositionally biased region" description="Basic residues" evidence="1">
    <location>
        <begin position="1938"/>
        <end position="1947"/>
    </location>
</feature>
<dbReference type="PANTHER" id="PTHR45229">
    <property type="entry name" value="CONSTITUTIVE ORNITHINE DECARBOXYLASE"/>
    <property type="match status" value="1"/>
</dbReference>
<feature type="compositionally biased region" description="Polar residues" evidence="1">
    <location>
        <begin position="1054"/>
        <end position="1065"/>
    </location>
</feature>
<dbReference type="GeneID" id="39745941"/>
<dbReference type="Proteomes" id="UP000195521">
    <property type="component" value="Unassembled WGS sequence"/>
</dbReference>
<dbReference type="OMA" id="YVEYILM"/>
<dbReference type="SUPFAM" id="SSF53383">
    <property type="entry name" value="PLP-dependent transferases"/>
    <property type="match status" value="1"/>
</dbReference>
<evidence type="ECO:0000313" key="4">
    <source>
        <dbReference type="Proteomes" id="UP000195521"/>
    </source>
</evidence>
<feature type="domain" description="Orn/Lys/Arg decarboxylases family 1 pyridoxal-P attachment site" evidence="2">
    <location>
        <begin position="757"/>
        <end position="855"/>
    </location>
</feature>
<dbReference type="SUPFAM" id="SSF55904">
    <property type="entry name" value="Ornithine decarboxylase C-terminal domain"/>
    <property type="match status" value="1"/>
</dbReference>
<feature type="compositionally biased region" description="Acidic residues" evidence="1">
    <location>
        <begin position="1701"/>
        <end position="1769"/>
    </location>
</feature>
<dbReference type="GO" id="GO:0030170">
    <property type="term" value="F:pyridoxal phosphate binding"/>
    <property type="evidence" value="ECO:0007669"/>
    <property type="project" value="TreeGrafter"/>
</dbReference>
<gene>
    <name evidence="3" type="ORF">PGO_030370</name>
</gene>
<dbReference type="EMBL" id="BDQF01000003">
    <property type="protein sequence ID" value="GAW79237.1"/>
    <property type="molecule type" value="Genomic_DNA"/>
</dbReference>
<dbReference type="InterPro" id="IPR011193">
    <property type="entry name" value="Orn/lys/arg_de-COase"/>
</dbReference>
<dbReference type="RefSeq" id="XP_028541826.1">
    <property type="nucleotide sequence ID" value="XM_028686025.1"/>
</dbReference>
<dbReference type="Pfam" id="PF01276">
    <property type="entry name" value="OKR_DC_1"/>
    <property type="match status" value="2"/>
</dbReference>
<sequence>MNSANDAIFYGDNNSVHHNNICENAPEKVIKNGNTSNDYIMSNDGINEGVYFSVERGENGTANATHVHAPFHQHMTHNQQVIATRGERRIKEYSKSERDKYEKIEEIERYLNINNATNVCSLRIKLWEALMLYVNNINAELIYFIINCLMEVEVYWGEEATNNLQDILNLINDKKYKEVSNKIGETLSSLSVTTGKGTEENPFFYTLIVSSRRDENSNNYNSDLACELNKILQYEQNRLSNQNNNKKLEYKIIEVSNAKEALLACLINSQILSVVLVDNLTTDEEYKREKIEFYNFNEENSISNKCGNPSHMLNCSMVNNNSQMKGPLTHNMHNSSPFSSKDAMRNMILSNYLINNGNNSSIANNNHNNSSSTNMNEHKKGNNFFLKDYKFDIGNFVLGYEQLVAAPLEKMKKGFNSLVILIKSIAYIRSSVDIFCVCTSITLDKLQSVNNKIIRIFTTHDDHSDLHESILDGVKKKIKTPFFNALKAYAERPIGVFHALAISKGNSVRRSRWIQSLLDFYGVNLFKAESSATCGGLDSLLDPHGSLKEAQIMAARAYGSKYCFFVTNGTSSSNKIVMQALVKPGDVILVDRACHKSHHYGFVLCQALPCYLDPYPVSRYGIYGAVPIYVIKKTLLEYRNSNKLHLVKLIILTNCTFDGIVYNVKRVIEECLAIKPDLIFLFDEAWFAYACFHPILKFRTAMAVADKMRNKEQKKIYYKVHKKLLKKFGNVKSLDVVPAEKLLKTRLYPNPSEYKVRVYATQSIHKSLTSLRQGSVILISDDNFESHAYTPFKEAYYTHMSTSPNYQILATLDAGRAQMELEGYSLVEKQVEAAFLIRKELSEDPMISRYFRILNAEDLIPDRLRQCHNLYMKRKKKFLKEHYSSDSKYSGNMTYSCTSKNQGKTSITEYPPPHEKRSVIKYEDPIQSSNISSHECANDVNGCTNHFSHNSFVLGDSPNNTILSSNGNNNSMAETCAVNYRGHNYGPYYAHHGKLEKGIDAAEKSSYSKVYSECCFQRKGIKLYKRKDGRNSRMGRDERSGISTRTGKEENSETQEGSNNESILNSDENENVNFFLHKNKKNYSSSSFSTGVKNFLEYFECSWLSEDEFVLDPTRITLFTGYSGIDGDTFKVKWLMDKYGIQINKTSINSVLFQTNIGTTGSSCLFLKSCLSLISQELDQKKSLFNERDLNQFNDNVYNLVSNYIDLSEFSEFHPLFKKRYVDSRIFNKEGDLRMAFYLAYEEDYVEYILMNDLKDRIRNHEIIVSASFIIPYPPGFPVLVPGQLVSQEIVDYLSGLSVKEIHGYDENVGFRCFYNFILEYFYNLVTSDPYGYYHKIDKKIYDKMKHLNLSKRRNTYNSAYHLYIYDNETNKMKKVYVCIGNLSTENNTAVSDTYEDVTQFNNLRTDKPKGTNHFIGAYENMKNNSQSVIPTIPTITNIYTMNESGGKGTNGSAKYINERIVIRDTDCMSNSGCVSNCTKRESREGELQDLSGENVGINDSVSLNIMDKSFSKRNFIKCGSKKTRTKELLYNEKRQLHMHYHISNDMLKQDERNSFRRNIKENILNVQGGKDHCFGEIEKNLENYQYQGDGFSQVFSKLNKDKKCKGCNHGKMEKTRQAKNRNCKNRIDYKTCKVEDTNSCTNDEYNKDYKHRADKNHTIRSGNNNILQKRKKKIGGKKTLGSDLADASTGNVGIHSVDNGADDGDSNNDADNDDDGDYADNDDGGDNADNDDGGDNADNDDGGDNADNDDDGYADSDDDGYADSDDDDIVKTTSNEGHQYNCAVKTIKGSRRPENKVKNFGKMNMVVGIVNGRYNAKNKEERRGTEEKPKYNDTDDSNSIQSGLSIKTHNNVNYISYTNSMKKTTKCKGNYDGRYTKNMYKFIPKLRQSNPVMCNKIKKSGLVMQRKRLSNINYWHRQVSYKGNRDGSVYNSDARRKNNNNKKNGKNKNNNNELDCAREGEKQWCRRNTVEKNIPITGNISLNTKREDLIENVSANENGNEEARNCVNRSNIIFLDKCLKGDIVKRGGSQSRSNGNDSVDQGGYEKVDYNANYYFGKNTKMNVEEVYKMKDFISPNESQRNDLSSETLLKNEIYTNKRGIDIVNVQMGGNSYTKDTMSSEIHFHRSSENKSSDDNISNSGRRRGLGIIVPTHLSGNHDLNNENLNSQVKNEIAFCGNEFHYDENELKMNSGARENNEIDKNAIRKLNSLNNNSYINNLITNVDDDTFIHKEGNFFLECALTNSEMNGSSFEMEMSLNNVYYNGGEGSKHPPSYDRE</sequence>
<evidence type="ECO:0000256" key="1">
    <source>
        <dbReference type="SAM" id="MobiDB-lite"/>
    </source>
</evidence>
<dbReference type="CDD" id="cd00615">
    <property type="entry name" value="Orn_deC_like"/>
    <property type="match status" value="1"/>
</dbReference>
<dbReference type="InterPro" id="IPR036633">
    <property type="entry name" value="Prn/Lys/Arg_de-COase_C_sf"/>
</dbReference>
<reference evidence="4" key="1">
    <citation type="submission" date="2017-04" db="EMBL/GenBank/DDBJ databases">
        <title>Plasmodium gonderi genome.</title>
        <authorList>
            <person name="Arisue N."/>
            <person name="Honma H."/>
            <person name="Kawai S."/>
            <person name="Tougan T."/>
            <person name="Tanabe K."/>
            <person name="Horii T."/>
        </authorList>
    </citation>
    <scope>NUCLEOTIDE SEQUENCE [LARGE SCALE GENOMIC DNA]</scope>
    <source>
        <strain evidence="4">ATCC 30045</strain>
    </source>
</reference>
<feature type="region of interest" description="Disordered" evidence="1">
    <location>
        <begin position="1926"/>
        <end position="1955"/>
    </location>
</feature>
<evidence type="ECO:0000259" key="2">
    <source>
        <dbReference type="Pfam" id="PF01276"/>
    </source>
</evidence>
<evidence type="ECO:0000313" key="3">
    <source>
        <dbReference type="EMBL" id="GAW79237.1"/>
    </source>
</evidence>
<dbReference type="GO" id="GO:0006520">
    <property type="term" value="P:amino acid metabolic process"/>
    <property type="evidence" value="ECO:0007669"/>
    <property type="project" value="InterPro"/>
</dbReference>
<feature type="compositionally biased region" description="Basic and acidic residues" evidence="1">
    <location>
        <begin position="1029"/>
        <end position="1051"/>
    </location>
</feature>
<feature type="region of interest" description="Disordered" evidence="1">
    <location>
        <begin position="1027"/>
        <end position="1065"/>
    </location>
</feature>
<dbReference type="InterPro" id="IPR015421">
    <property type="entry name" value="PyrdxlP-dep_Trfase_major"/>
</dbReference>
<comment type="caution">
    <text evidence="3">The sequence shown here is derived from an EMBL/GenBank/DDBJ whole genome shotgun (WGS) entry which is preliminary data.</text>
</comment>
<proteinExistence type="predicted"/>
<name>A0A1Y1JDD9_PLAGO</name>
<dbReference type="InterPro" id="IPR000310">
    <property type="entry name" value="Orn/Lys/Arg_deCO2ase_major_dom"/>
</dbReference>
<dbReference type="OrthoDB" id="5978656at2759"/>